<feature type="domain" description="RNA polymerase beta subunit protrusion" evidence="20">
    <location>
        <begin position="29"/>
        <end position="404"/>
    </location>
</feature>
<dbReference type="InterPro" id="IPR007121">
    <property type="entry name" value="RNA_pol_bsu_CS"/>
</dbReference>
<dbReference type="InterPro" id="IPR014724">
    <property type="entry name" value="RNA_pol_RPB2_OB-fold"/>
</dbReference>
<comment type="similarity">
    <text evidence="3 14">Belongs to the RNA polymerase beta chain family.</text>
</comment>
<dbReference type="InterPro" id="IPR037034">
    <property type="entry name" value="RNA_pol_Rpb2_2_sf"/>
</dbReference>
<evidence type="ECO:0000256" key="6">
    <source>
        <dbReference type="ARBA" id="ARBA00022695"/>
    </source>
</evidence>
<comment type="catalytic activity">
    <reaction evidence="13 15">
        <text>RNA(n) + a ribonucleoside 5'-triphosphate = RNA(n+1) + diphosphate</text>
        <dbReference type="Rhea" id="RHEA:21248"/>
        <dbReference type="Rhea" id="RHEA-COMP:14527"/>
        <dbReference type="Rhea" id="RHEA-COMP:17342"/>
        <dbReference type="ChEBI" id="CHEBI:33019"/>
        <dbReference type="ChEBI" id="CHEBI:61557"/>
        <dbReference type="ChEBI" id="CHEBI:140395"/>
        <dbReference type="EC" id="2.7.7.6"/>
    </reaction>
</comment>
<evidence type="ECO:0000256" key="4">
    <source>
        <dbReference type="ARBA" id="ARBA00022478"/>
    </source>
</evidence>
<dbReference type="Pfam" id="PF04565">
    <property type="entry name" value="RNA_pol_Rpb2_3"/>
    <property type="match status" value="1"/>
</dbReference>
<dbReference type="Gene3D" id="2.40.50.150">
    <property type="match status" value="1"/>
</dbReference>
<dbReference type="InterPro" id="IPR007120">
    <property type="entry name" value="DNA-dir_RNAP_su2_dom"/>
</dbReference>
<dbReference type="PANTHER" id="PTHR20856">
    <property type="entry name" value="DNA-DIRECTED RNA POLYMERASE I SUBUNIT 2"/>
    <property type="match status" value="1"/>
</dbReference>
<dbReference type="AlphaFoldDB" id="A0A7S0NK63"/>
<evidence type="ECO:0000256" key="3">
    <source>
        <dbReference type="ARBA" id="ARBA00006835"/>
    </source>
</evidence>
<keyword evidence="8" id="KW-0863">Zinc-finger</keyword>
<evidence type="ECO:0000313" key="23">
    <source>
        <dbReference type="EMBL" id="CAD8517835.1"/>
    </source>
</evidence>
<dbReference type="GO" id="GO:0008270">
    <property type="term" value="F:zinc ion binding"/>
    <property type="evidence" value="ECO:0007669"/>
    <property type="project" value="UniProtKB-KW"/>
</dbReference>
<evidence type="ECO:0000259" key="18">
    <source>
        <dbReference type="Pfam" id="PF04560"/>
    </source>
</evidence>
<evidence type="ECO:0000256" key="15">
    <source>
        <dbReference type="RuleBase" id="RU363031"/>
    </source>
</evidence>
<evidence type="ECO:0000259" key="19">
    <source>
        <dbReference type="Pfam" id="PF04561"/>
    </source>
</evidence>
<dbReference type="EC" id="2.7.7.6" evidence="15"/>
<organism evidence="23">
    <name type="scientific">Micromonas pusilla</name>
    <name type="common">Picoplanktonic green alga</name>
    <name type="synonym">Chromulina pusilla</name>
    <dbReference type="NCBI Taxonomy" id="38833"/>
    <lineage>
        <taxon>Eukaryota</taxon>
        <taxon>Viridiplantae</taxon>
        <taxon>Chlorophyta</taxon>
        <taxon>Mamiellophyceae</taxon>
        <taxon>Mamiellales</taxon>
        <taxon>Mamiellaceae</taxon>
        <taxon>Micromonas</taxon>
    </lineage>
</organism>
<evidence type="ECO:0000256" key="10">
    <source>
        <dbReference type="ARBA" id="ARBA00023163"/>
    </source>
</evidence>
<evidence type="ECO:0000256" key="16">
    <source>
        <dbReference type="SAM" id="MobiDB-lite"/>
    </source>
</evidence>
<evidence type="ECO:0000256" key="8">
    <source>
        <dbReference type="ARBA" id="ARBA00022771"/>
    </source>
</evidence>
<dbReference type="GO" id="GO:0006351">
    <property type="term" value="P:DNA-templated transcription"/>
    <property type="evidence" value="ECO:0007669"/>
    <property type="project" value="InterPro"/>
</dbReference>
<comment type="subunit">
    <text evidence="12">In plastids the minimal PEP RNA polymerase catalytic core is composed of four subunits: alpha, beta, beta', and beta''. When a (nuclear-encoded) sigma factor is associated with the core the holoenzyme is formed, which can initiate transcription.</text>
</comment>
<keyword evidence="4 15" id="KW-0240">DNA-directed RNA polymerase</keyword>
<dbReference type="InterPro" id="IPR007642">
    <property type="entry name" value="RNA_pol_Rpb2_2"/>
</dbReference>
<dbReference type="Gene3D" id="3.90.1110.10">
    <property type="entry name" value="RNA polymerase Rpb2, domain 2"/>
    <property type="match status" value="1"/>
</dbReference>
<dbReference type="CDD" id="cd00653">
    <property type="entry name" value="RNA_pol_B_RPB2"/>
    <property type="match status" value="1"/>
</dbReference>
<sequence length="1193" mass="131410">MKTSNGLADMPAMRENEDGKPLPVTLTGVARNHVASFDYFVQHGLSEIVKRLRKVTLQIPGTKDPSSRVHVWFDEISLGKPSREGDGTSCSRDPRLFPRECRESSATYKAPMSATLAWSFGEADNVYRRKFRLCSFPVMIGSVACHLWGASSGDLIRRGEERYEAGGYFILNGIERIIRLLIQQRQHYIMGMKRVAYSARGPMYTQYATAIRCVASDEHCSTVRVHYTSDGSARVAFVHRRQEYFLPAGLLLRALADVSDAEIQAIVASGVAGSGGKQFASKRVAIILEEIADQGIRNRSHALSYLGEHFRVQLGANPWETNVEIGKHLIKEHVFMHLENGKDKFNLLLFMMQKLYALVTGQCSPDNPDSPMHHEVLLPGVLIQTLFREKLQDALRRVKETLLQESGESFSTEDGEWLSQIAMSAITKMNIGRVMEYFLATGNLVSRTGLGLSQTSGFTVVADKLNYMRYLSHFRSVHRGAYFAELRTTTVRKLLPESWGFLCPVHTPDGSPCGLLNHLSASCFVHVTPTGRSDAACQDMLSVLRVLSTAGVMLMHGRVNDAPTCPEYLTVMVDGAVAGFTHTTNAEAVVAALRAAKVSQTSKVPLNLEIAYVPPRFQNYGGAFPGIYVFSTPSRMLRPVTQHPGGKTEFIGSLEQVFMHIRCQDGGNVSCQLYTHVEDGPGSVLSVVASFTPWSDYNQSPRNMYQCQMSKQTMGVPLHSFCYRPDTKLYRLQTPQRPIALTNAYDNYHIDEYPLGTNAVVAVLANTGYDMEDAMIMNKGALQRGLAHATLYKTETMTIPSGSGDVFGHQSIMKLHADDAMWRTTGLPTADNSLSTSHMDVDGTARLGSVVENGDAFCSVFNRMTARAKLHRVKGSDKAVIERVSLMSTFDERGRKQTKLTTTFRYNRNPIIGDKFSSRHGQKGVLAFLSPEEDLPFIERTGIRPDVLINPHAFPSRMTIGMLIESMASKAGALSGSFIDASPFQSAKAGDAFPPPLTEHGQVLKRHGYDYCGNETLLNGATGEKFDVDIFIGLVYYQRLRHMVSDKFQVRSVGPNNPLTQQPIKGRRAGGGIRFGEMERDSLLAHGAAYLIHDRLHACSDRHIASICSHCGSILAPAARTTITHFESGGSVGHTNTSPDAGFLSKILCRVCNTGSGIEHVTLPFVFKYLAAELAAMNVRVGLSVGDDILGAR</sequence>
<evidence type="ECO:0000256" key="2">
    <source>
        <dbReference type="ARBA" id="ARBA00004123"/>
    </source>
</evidence>
<proteinExistence type="inferred from homology"/>
<accession>A0A7S0NK63</accession>
<dbReference type="InterPro" id="IPR007644">
    <property type="entry name" value="RNA_pol_bsu_protrusion"/>
</dbReference>
<dbReference type="InterPro" id="IPR015712">
    <property type="entry name" value="DNA-dir_RNA_pol_su2"/>
</dbReference>
<evidence type="ECO:0000256" key="14">
    <source>
        <dbReference type="RuleBase" id="RU000434"/>
    </source>
</evidence>
<evidence type="ECO:0000256" key="1">
    <source>
        <dbReference type="ARBA" id="ARBA00004026"/>
    </source>
</evidence>
<evidence type="ECO:0000256" key="9">
    <source>
        <dbReference type="ARBA" id="ARBA00022833"/>
    </source>
</evidence>
<name>A0A7S0NK63_MICPS</name>
<evidence type="ECO:0000256" key="13">
    <source>
        <dbReference type="ARBA" id="ARBA00048552"/>
    </source>
</evidence>
<dbReference type="InterPro" id="IPR037033">
    <property type="entry name" value="DNA-dir_RNAP_su2_hyb_sf"/>
</dbReference>
<evidence type="ECO:0000259" key="17">
    <source>
        <dbReference type="Pfam" id="PF00562"/>
    </source>
</evidence>
<dbReference type="EMBL" id="HBEQ01006640">
    <property type="protein sequence ID" value="CAD8517835.1"/>
    <property type="molecule type" value="Transcribed_RNA"/>
</dbReference>
<dbReference type="SUPFAM" id="SSF64484">
    <property type="entry name" value="beta and beta-prime subunits of DNA dependent RNA-polymerase"/>
    <property type="match status" value="1"/>
</dbReference>
<dbReference type="GO" id="GO:0003677">
    <property type="term" value="F:DNA binding"/>
    <property type="evidence" value="ECO:0007669"/>
    <property type="project" value="InterPro"/>
</dbReference>
<dbReference type="GO" id="GO:0032549">
    <property type="term" value="F:ribonucleoside binding"/>
    <property type="evidence" value="ECO:0007669"/>
    <property type="project" value="InterPro"/>
</dbReference>
<gene>
    <name evidence="23" type="ORF">MCOM1403_LOCUS5261</name>
</gene>
<evidence type="ECO:0000256" key="7">
    <source>
        <dbReference type="ARBA" id="ARBA00022723"/>
    </source>
</evidence>
<comment type="function">
    <text evidence="1 15">DNA-dependent RNA polymerase catalyzes the transcription of DNA into RNA using the four ribonucleoside triphosphates as substrates.</text>
</comment>
<dbReference type="Gene3D" id="2.40.270.10">
    <property type="entry name" value="DNA-directed RNA polymerase, subunit 2, domain 6"/>
    <property type="match status" value="1"/>
</dbReference>
<evidence type="ECO:0000256" key="5">
    <source>
        <dbReference type="ARBA" id="ARBA00022679"/>
    </source>
</evidence>
<feature type="domain" description="DNA-directed RNA polymerase I subunit RPA2" evidence="22">
    <location>
        <begin position="579"/>
        <end position="638"/>
    </location>
</feature>
<dbReference type="Gene3D" id="3.90.1800.10">
    <property type="entry name" value="RNA polymerase alpha subunit dimerisation domain"/>
    <property type="match status" value="1"/>
</dbReference>
<dbReference type="GO" id="GO:0000428">
    <property type="term" value="C:DNA-directed RNA polymerase complex"/>
    <property type="evidence" value="ECO:0007669"/>
    <property type="project" value="UniProtKB-KW"/>
</dbReference>
<comment type="subcellular location">
    <subcellularLocation>
        <location evidence="2">Nucleus</location>
    </subcellularLocation>
</comment>
<feature type="region of interest" description="Disordered" evidence="16">
    <location>
        <begin position="1"/>
        <end position="20"/>
    </location>
</feature>
<feature type="domain" description="DNA-directed RNA polymerase subunit 2 hybrid-binding" evidence="17">
    <location>
        <begin position="688"/>
        <end position="1068"/>
    </location>
</feature>
<feature type="domain" description="RNA polymerase Rpb2" evidence="18">
    <location>
        <begin position="1071"/>
        <end position="1182"/>
    </location>
</feature>
<evidence type="ECO:0000259" key="20">
    <source>
        <dbReference type="Pfam" id="PF04563"/>
    </source>
</evidence>
<dbReference type="FunFam" id="2.40.270.10:FF:000011">
    <property type="entry name" value="DNA-directed RNA polymerase subunit beta"/>
    <property type="match status" value="1"/>
</dbReference>
<keyword evidence="6 15" id="KW-0548">Nucleotidyltransferase</keyword>
<evidence type="ECO:0000256" key="12">
    <source>
        <dbReference type="ARBA" id="ARBA00026088"/>
    </source>
</evidence>
<dbReference type="FunFam" id="3.90.1800.10:FF:000004">
    <property type="entry name" value="DNA-directed RNA polymerase subunit beta"/>
    <property type="match status" value="1"/>
</dbReference>
<dbReference type="Pfam" id="PF04563">
    <property type="entry name" value="RNA_pol_Rpb2_1"/>
    <property type="match status" value="1"/>
</dbReference>
<dbReference type="GO" id="GO:0003899">
    <property type="term" value="F:DNA-directed RNA polymerase activity"/>
    <property type="evidence" value="ECO:0007669"/>
    <property type="project" value="UniProtKB-EC"/>
</dbReference>
<dbReference type="Pfam" id="PF04561">
    <property type="entry name" value="RNA_pol_Rpb2_2"/>
    <property type="match status" value="1"/>
</dbReference>
<keyword evidence="11" id="KW-0539">Nucleus</keyword>
<reference evidence="23" key="1">
    <citation type="submission" date="2021-01" db="EMBL/GenBank/DDBJ databases">
        <authorList>
            <person name="Corre E."/>
            <person name="Pelletier E."/>
            <person name="Niang G."/>
            <person name="Scheremetjew M."/>
            <person name="Finn R."/>
            <person name="Kale V."/>
            <person name="Holt S."/>
            <person name="Cochrane G."/>
            <person name="Meng A."/>
            <person name="Brown T."/>
            <person name="Cohen L."/>
        </authorList>
    </citation>
    <scope>NUCLEOTIDE SEQUENCE</scope>
    <source>
        <strain evidence="23">CCMP1723</strain>
    </source>
</reference>
<evidence type="ECO:0000256" key="11">
    <source>
        <dbReference type="ARBA" id="ARBA00023242"/>
    </source>
</evidence>
<feature type="domain" description="RNA polymerase Rpb2" evidence="19">
    <location>
        <begin position="211"/>
        <end position="376"/>
    </location>
</feature>
<dbReference type="GO" id="GO:0005634">
    <property type="term" value="C:nucleus"/>
    <property type="evidence" value="ECO:0007669"/>
    <property type="project" value="UniProtKB-SubCell"/>
</dbReference>
<dbReference type="Pfam" id="PF06883">
    <property type="entry name" value="RNA_pol_Rpa2_4"/>
    <property type="match status" value="1"/>
</dbReference>
<dbReference type="Pfam" id="PF00562">
    <property type="entry name" value="RNA_pol_Rpb2_6"/>
    <property type="match status" value="1"/>
</dbReference>
<dbReference type="Gene3D" id="3.90.1100.10">
    <property type="match status" value="1"/>
</dbReference>
<keyword evidence="7" id="KW-0479">Metal-binding</keyword>
<protein>
    <recommendedName>
        <fullName evidence="15">DNA-directed RNA polymerase subunit beta</fullName>
        <ecNumber evidence="15">2.7.7.6</ecNumber>
    </recommendedName>
</protein>
<evidence type="ECO:0000259" key="21">
    <source>
        <dbReference type="Pfam" id="PF04565"/>
    </source>
</evidence>
<dbReference type="InterPro" id="IPR007641">
    <property type="entry name" value="RNA_pol_Rpb2_7"/>
</dbReference>
<dbReference type="PROSITE" id="PS01166">
    <property type="entry name" value="RNA_POL_BETA"/>
    <property type="match status" value="1"/>
</dbReference>
<evidence type="ECO:0000259" key="22">
    <source>
        <dbReference type="Pfam" id="PF06883"/>
    </source>
</evidence>
<keyword evidence="5 15" id="KW-0808">Transferase</keyword>
<dbReference type="InterPro" id="IPR009674">
    <property type="entry name" value="Rpa2_dom_4"/>
</dbReference>
<dbReference type="Pfam" id="PF04560">
    <property type="entry name" value="RNA_pol_Rpb2_7"/>
    <property type="match status" value="1"/>
</dbReference>
<keyword evidence="10 15" id="KW-0804">Transcription</keyword>
<feature type="domain" description="RNA polymerase Rpb2" evidence="21">
    <location>
        <begin position="460"/>
        <end position="525"/>
    </location>
</feature>
<keyword evidence="9" id="KW-0862">Zinc</keyword>
<dbReference type="InterPro" id="IPR007645">
    <property type="entry name" value="RNA_pol_Rpb2_3"/>
</dbReference>